<proteinExistence type="predicted"/>
<evidence type="ECO:0000313" key="1">
    <source>
        <dbReference type="EMBL" id="VEL31511.1"/>
    </source>
</evidence>
<reference evidence="1" key="1">
    <citation type="submission" date="2018-11" db="EMBL/GenBank/DDBJ databases">
        <authorList>
            <consortium name="Pathogen Informatics"/>
        </authorList>
    </citation>
    <scope>NUCLEOTIDE SEQUENCE</scope>
</reference>
<accession>A0A3S5AKA7</accession>
<sequence>MRSKSGHVIEFFLFRHIPDYLKIQVDQLPGVPRYRDAISRILRDSFAKNLTARFELPKRPRKKHNPFPGTIADIYGPLLVVPGADEPGPLQEYSDSVISLYGLQPSRFEAYPLKNQSG</sequence>
<comment type="caution">
    <text evidence="1">The sequence shown here is derived from an EMBL/GenBank/DDBJ whole genome shotgun (WGS) entry which is preliminary data.</text>
</comment>
<keyword evidence="2" id="KW-1185">Reference proteome</keyword>
<name>A0A3S5AKA7_9PLAT</name>
<evidence type="ECO:0000313" key="2">
    <source>
        <dbReference type="Proteomes" id="UP000784294"/>
    </source>
</evidence>
<protein>
    <submittedName>
        <fullName evidence="1">Uncharacterized protein</fullName>
    </submittedName>
</protein>
<organism evidence="1 2">
    <name type="scientific">Protopolystoma xenopodis</name>
    <dbReference type="NCBI Taxonomy" id="117903"/>
    <lineage>
        <taxon>Eukaryota</taxon>
        <taxon>Metazoa</taxon>
        <taxon>Spiralia</taxon>
        <taxon>Lophotrochozoa</taxon>
        <taxon>Platyhelminthes</taxon>
        <taxon>Monogenea</taxon>
        <taxon>Polyopisthocotylea</taxon>
        <taxon>Polystomatidea</taxon>
        <taxon>Polystomatidae</taxon>
        <taxon>Protopolystoma</taxon>
    </lineage>
</organism>
<dbReference type="Proteomes" id="UP000784294">
    <property type="component" value="Unassembled WGS sequence"/>
</dbReference>
<dbReference type="AlphaFoldDB" id="A0A3S5AKA7"/>
<gene>
    <name evidence="1" type="ORF">PXEA_LOCUS24951</name>
</gene>
<dbReference type="EMBL" id="CAAALY010123237">
    <property type="protein sequence ID" value="VEL31511.1"/>
    <property type="molecule type" value="Genomic_DNA"/>
</dbReference>